<proteinExistence type="predicted"/>
<feature type="region of interest" description="Disordered" evidence="1">
    <location>
        <begin position="64"/>
        <end position="111"/>
    </location>
</feature>
<evidence type="ECO:0000313" key="3">
    <source>
        <dbReference type="EMBL" id="GAA0149691.1"/>
    </source>
</evidence>
<evidence type="ECO:0000256" key="1">
    <source>
        <dbReference type="SAM" id="MobiDB-lite"/>
    </source>
</evidence>
<dbReference type="GO" id="GO:0005634">
    <property type="term" value="C:nucleus"/>
    <property type="evidence" value="ECO:0007669"/>
    <property type="project" value="TreeGrafter"/>
</dbReference>
<dbReference type="InterPro" id="IPR006780">
    <property type="entry name" value="YABBY"/>
</dbReference>
<organism evidence="3 4">
    <name type="scientific">Lithospermum erythrorhizon</name>
    <name type="common">Purple gromwell</name>
    <name type="synonym">Lithospermum officinale var. erythrorhizon</name>
    <dbReference type="NCBI Taxonomy" id="34254"/>
    <lineage>
        <taxon>Eukaryota</taxon>
        <taxon>Viridiplantae</taxon>
        <taxon>Streptophyta</taxon>
        <taxon>Embryophyta</taxon>
        <taxon>Tracheophyta</taxon>
        <taxon>Spermatophyta</taxon>
        <taxon>Magnoliopsida</taxon>
        <taxon>eudicotyledons</taxon>
        <taxon>Gunneridae</taxon>
        <taxon>Pentapetalae</taxon>
        <taxon>asterids</taxon>
        <taxon>lamiids</taxon>
        <taxon>Boraginales</taxon>
        <taxon>Boraginaceae</taxon>
        <taxon>Boraginoideae</taxon>
        <taxon>Lithospermeae</taxon>
        <taxon>Lithospermum</taxon>
    </lineage>
</organism>
<dbReference type="EMBL" id="BAABME010001451">
    <property type="protein sequence ID" value="GAA0149691.1"/>
    <property type="molecule type" value="Genomic_DNA"/>
</dbReference>
<dbReference type="GO" id="GO:0045165">
    <property type="term" value="P:cell fate commitment"/>
    <property type="evidence" value="ECO:0007669"/>
    <property type="project" value="TreeGrafter"/>
</dbReference>
<feature type="compositionally biased region" description="Polar residues" evidence="1">
    <location>
        <begin position="64"/>
        <end position="74"/>
    </location>
</feature>
<accession>A0AAV3PG82</accession>
<evidence type="ECO:0000259" key="2">
    <source>
        <dbReference type="Pfam" id="PF24868"/>
    </source>
</evidence>
<gene>
    <name evidence="3" type="ORF">LIER_08807</name>
</gene>
<dbReference type="AlphaFoldDB" id="A0AAV3PG82"/>
<keyword evidence="4" id="KW-1185">Reference proteome</keyword>
<dbReference type="InterPro" id="IPR056776">
    <property type="entry name" value="YABBY_N"/>
</dbReference>
<evidence type="ECO:0000313" key="4">
    <source>
        <dbReference type="Proteomes" id="UP001454036"/>
    </source>
</evidence>
<reference evidence="3 4" key="1">
    <citation type="submission" date="2024-01" db="EMBL/GenBank/DDBJ databases">
        <title>The complete chloroplast genome sequence of Lithospermum erythrorhizon: insights into the phylogenetic relationship among Boraginaceae species and the maternal lineages of purple gromwells.</title>
        <authorList>
            <person name="Okada T."/>
            <person name="Watanabe K."/>
        </authorList>
    </citation>
    <scope>NUCLEOTIDE SEQUENCE [LARGE SCALE GENOMIC DNA]</scope>
</reference>
<dbReference type="Pfam" id="PF24868">
    <property type="entry name" value="YABBY_N"/>
    <property type="match status" value="1"/>
</dbReference>
<dbReference type="PANTHER" id="PTHR31675">
    <property type="entry name" value="PROTEIN YABBY 6-RELATED"/>
    <property type="match status" value="1"/>
</dbReference>
<comment type="caution">
    <text evidence="3">The sequence shown here is derived from an EMBL/GenBank/DDBJ whole genome shotgun (WGS) entry which is preliminary data.</text>
</comment>
<protein>
    <recommendedName>
        <fullName evidence="2">YABBY N-terminal domain-containing protein</fullName>
    </recommendedName>
</protein>
<feature type="domain" description="YABBY N-terminal" evidence="2">
    <location>
        <begin position="2"/>
        <end position="61"/>
    </location>
</feature>
<feature type="compositionally biased region" description="Low complexity" evidence="1">
    <location>
        <begin position="75"/>
        <end position="87"/>
    </location>
</feature>
<dbReference type="Proteomes" id="UP001454036">
    <property type="component" value="Unassembled WGS sequence"/>
</dbReference>
<name>A0AAV3PG82_LITER</name>
<sequence length="111" mass="11992">MSSENVCHVHCNFCNTNLVVSVPCSTMMNIITVKCGRCANLLSVNVGGGLPQCLPIHQELQMQKQSSTHEVANGSSSSSSSYSSSSSNMSKFDPLQQSADRPQLKMSPIRR</sequence>